<evidence type="ECO:0000256" key="6">
    <source>
        <dbReference type="ARBA" id="ARBA00022786"/>
    </source>
</evidence>
<dbReference type="CDD" id="cd16655">
    <property type="entry name" value="RING-Ubox_WDSUB1-like"/>
    <property type="match status" value="1"/>
</dbReference>
<keyword evidence="5" id="KW-0808">Transferase</keyword>
<comment type="pathway">
    <text evidence="3">Protein modification; protein ubiquitination.</text>
</comment>
<comment type="catalytic activity">
    <reaction evidence="1">
        <text>S-ubiquitinyl-[E2 ubiquitin-conjugating enzyme]-L-cysteine + [acceptor protein]-L-lysine = [E2 ubiquitin-conjugating enzyme]-L-cysteine + N(6)-ubiquitinyl-[acceptor protein]-L-lysine.</text>
        <dbReference type="EC" id="2.3.2.27"/>
    </reaction>
</comment>
<dbReference type="InterPro" id="IPR001245">
    <property type="entry name" value="Ser-Thr/Tyr_kinase_cat_dom"/>
</dbReference>
<comment type="caution">
    <text evidence="9">The sequence shown here is derived from an EMBL/GenBank/DDBJ whole genome shotgun (WGS) entry which is preliminary data.</text>
</comment>
<feature type="domain" description="Protein kinase" evidence="7">
    <location>
        <begin position="50"/>
        <end position="400"/>
    </location>
</feature>
<keyword evidence="10" id="KW-1185">Reference proteome</keyword>
<dbReference type="GO" id="GO:0061630">
    <property type="term" value="F:ubiquitin protein ligase activity"/>
    <property type="evidence" value="ECO:0007669"/>
    <property type="project" value="UniProtKB-EC"/>
</dbReference>
<feature type="domain" description="U-box" evidence="8">
    <location>
        <begin position="324"/>
        <end position="398"/>
    </location>
</feature>
<gene>
    <name evidence="9" type="ORF">DVH24_014471</name>
</gene>
<dbReference type="GO" id="GO:0016567">
    <property type="term" value="P:protein ubiquitination"/>
    <property type="evidence" value="ECO:0007669"/>
    <property type="project" value="UniProtKB-UniPathway"/>
</dbReference>
<dbReference type="Gene3D" id="3.30.40.10">
    <property type="entry name" value="Zinc/RING finger domain, C3HC4 (zinc finger)"/>
    <property type="match status" value="1"/>
</dbReference>
<evidence type="ECO:0000313" key="10">
    <source>
        <dbReference type="Proteomes" id="UP000290289"/>
    </source>
</evidence>
<dbReference type="InterPro" id="IPR000719">
    <property type="entry name" value="Prot_kinase_dom"/>
</dbReference>
<dbReference type="Gene3D" id="1.10.510.10">
    <property type="entry name" value="Transferase(Phosphotransferase) domain 1"/>
    <property type="match status" value="1"/>
</dbReference>
<protein>
    <recommendedName>
        <fullName evidence="4">RING-type E3 ubiquitin transferase</fullName>
        <ecNumber evidence="4">2.3.2.27</ecNumber>
    </recommendedName>
</protein>
<name>A0A498KQC3_MALDO</name>
<evidence type="ECO:0000256" key="2">
    <source>
        <dbReference type="ARBA" id="ARBA00003861"/>
    </source>
</evidence>
<evidence type="ECO:0000313" key="9">
    <source>
        <dbReference type="EMBL" id="RXI07905.1"/>
    </source>
</evidence>
<dbReference type="UniPathway" id="UPA00143"/>
<evidence type="ECO:0000259" key="7">
    <source>
        <dbReference type="PROSITE" id="PS50011"/>
    </source>
</evidence>
<reference evidence="9 10" key="1">
    <citation type="submission" date="2018-10" db="EMBL/GenBank/DDBJ databases">
        <title>A high-quality apple genome assembly.</title>
        <authorList>
            <person name="Hu J."/>
        </authorList>
    </citation>
    <scope>NUCLEOTIDE SEQUENCE [LARGE SCALE GENOMIC DNA]</scope>
    <source>
        <strain evidence="10">cv. HFTH1</strain>
        <tissue evidence="9">Young leaf</tissue>
    </source>
</reference>
<evidence type="ECO:0000256" key="3">
    <source>
        <dbReference type="ARBA" id="ARBA00004906"/>
    </source>
</evidence>
<dbReference type="PANTHER" id="PTHR45647:SF56">
    <property type="entry name" value="U-BOX DOMAIN-CONTAINING PROTEIN 50-RELATED"/>
    <property type="match status" value="1"/>
</dbReference>
<dbReference type="InterPro" id="IPR013083">
    <property type="entry name" value="Znf_RING/FYVE/PHD"/>
</dbReference>
<keyword evidence="6" id="KW-0833">Ubl conjugation pathway</keyword>
<proteinExistence type="predicted"/>
<dbReference type="SUPFAM" id="SSF57850">
    <property type="entry name" value="RING/U-box"/>
    <property type="match status" value="1"/>
</dbReference>
<dbReference type="Pfam" id="PF04564">
    <property type="entry name" value="U-box"/>
    <property type="match status" value="1"/>
</dbReference>
<dbReference type="Pfam" id="PF07714">
    <property type="entry name" value="PK_Tyr_Ser-Thr"/>
    <property type="match status" value="1"/>
</dbReference>
<evidence type="ECO:0000256" key="1">
    <source>
        <dbReference type="ARBA" id="ARBA00000900"/>
    </source>
</evidence>
<dbReference type="Proteomes" id="UP000290289">
    <property type="component" value="Chromosome 1"/>
</dbReference>
<sequence>MECPNCREIENGKWRYYVSCSPDHELDLSEDEMDYEDSPIEFLDMVQSLSRMIIMDENGKQARVRETGASSSRSTTGEVNALKEEVTTLKAQLAAQGEQMSIIVKLISDIRHPHLLAMMGYCSQPNSTVFEYMHNGSLRDILVSSHEIKNLARDLWWHDHIRIAAEICSAVCYLHMARPKPIVHGHLSPSNILLDCNLVVKVSGLGLNQSLNDEGHIVWDIRAFGILTLNLLTGRNWVDEDMLMDKEGLVRVLDKKAGQWPLDLAEELVSLVLRCLTITNGPNRDLRRIMEELGEIRKRADVLVARGGSGLNIKGIVHGEVTNDVPSVFICPIFQEVMKDPHIAANGFSYEQEAIGKWLRLGHDTSPMTNLKFENKILIPNHTLRSLAQDWHYKRSIPYP</sequence>
<dbReference type="InterPro" id="IPR003613">
    <property type="entry name" value="Ubox_domain"/>
</dbReference>
<dbReference type="GO" id="GO:0005524">
    <property type="term" value="F:ATP binding"/>
    <property type="evidence" value="ECO:0007669"/>
    <property type="project" value="InterPro"/>
</dbReference>
<comment type="function">
    <text evidence="2">Functions as an E3 ubiquitin ligase.</text>
</comment>
<dbReference type="InterPro" id="IPR051348">
    <property type="entry name" value="U-box_ubiquitin_ligases"/>
</dbReference>
<dbReference type="EMBL" id="RDQH01000327">
    <property type="protein sequence ID" value="RXI07905.1"/>
    <property type="molecule type" value="Genomic_DNA"/>
</dbReference>
<dbReference type="AlphaFoldDB" id="A0A498KQC3"/>
<dbReference type="SMART" id="SM00504">
    <property type="entry name" value="Ubox"/>
    <property type="match status" value="1"/>
</dbReference>
<dbReference type="SUPFAM" id="SSF56112">
    <property type="entry name" value="Protein kinase-like (PK-like)"/>
    <property type="match status" value="1"/>
</dbReference>
<accession>A0A498KQC3</accession>
<dbReference type="EC" id="2.3.2.27" evidence="4"/>
<dbReference type="PROSITE" id="PS51698">
    <property type="entry name" value="U_BOX"/>
    <property type="match status" value="1"/>
</dbReference>
<dbReference type="PANTHER" id="PTHR45647">
    <property type="entry name" value="OS02G0152300 PROTEIN"/>
    <property type="match status" value="1"/>
</dbReference>
<dbReference type="InterPro" id="IPR011009">
    <property type="entry name" value="Kinase-like_dom_sf"/>
</dbReference>
<dbReference type="PROSITE" id="PS50011">
    <property type="entry name" value="PROTEIN_KINASE_DOM"/>
    <property type="match status" value="1"/>
</dbReference>
<evidence type="ECO:0000259" key="8">
    <source>
        <dbReference type="PROSITE" id="PS51698"/>
    </source>
</evidence>
<evidence type="ECO:0000256" key="5">
    <source>
        <dbReference type="ARBA" id="ARBA00022679"/>
    </source>
</evidence>
<dbReference type="GO" id="GO:0004672">
    <property type="term" value="F:protein kinase activity"/>
    <property type="evidence" value="ECO:0007669"/>
    <property type="project" value="InterPro"/>
</dbReference>
<evidence type="ECO:0000256" key="4">
    <source>
        <dbReference type="ARBA" id="ARBA00012483"/>
    </source>
</evidence>
<organism evidence="9 10">
    <name type="scientific">Malus domestica</name>
    <name type="common">Apple</name>
    <name type="synonym">Pyrus malus</name>
    <dbReference type="NCBI Taxonomy" id="3750"/>
    <lineage>
        <taxon>Eukaryota</taxon>
        <taxon>Viridiplantae</taxon>
        <taxon>Streptophyta</taxon>
        <taxon>Embryophyta</taxon>
        <taxon>Tracheophyta</taxon>
        <taxon>Spermatophyta</taxon>
        <taxon>Magnoliopsida</taxon>
        <taxon>eudicotyledons</taxon>
        <taxon>Gunneridae</taxon>
        <taxon>Pentapetalae</taxon>
        <taxon>rosids</taxon>
        <taxon>fabids</taxon>
        <taxon>Rosales</taxon>
        <taxon>Rosaceae</taxon>
        <taxon>Amygdaloideae</taxon>
        <taxon>Maleae</taxon>
        <taxon>Malus</taxon>
    </lineage>
</organism>